<gene>
    <name evidence="2" type="ORF">SAMN05421853_107208</name>
</gene>
<dbReference type="Proteomes" id="UP000243106">
    <property type="component" value="Unassembled WGS sequence"/>
</dbReference>
<evidence type="ECO:0000313" key="2">
    <source>
        <dbReference type="EMBL" id="SFQ50853.1"/>
    </source>
</evidence>
<dbReference type="PROSITE" id="PS50994">
    <property type="entry name" value="INTEGRASE"/>
    <property type="match status" value="1"/>
</dbReference>
<dbReference type="AlphaFoldDB" id="A0A1I5Z305"/>
<dbReference type="Pfam" id="PF13276">
    <property type="entry name" value="HTH_21"/>
    <property type="match status" value="1"/>
</dbReference>
<dbReference type="GO" id="GO:0015074">
    <property type="term" value="P:DNA integration"/>
    <property type="evidence" value="ECO:0007669"/>
    <property type="project" value="InterPro"/>
</dbReference>
<dbReference type="Gene3D" id="3.30.420.10">
    <property type="entry name" value="Ribonuclease H-like superfamily/Ribonuclease H"/>
    <property type="match status" value="1"/>
</dbReference>
<organism evidence="2 3">
    <name type="scientific">Roseivivax halotolerans</name>
    <dbReference type="NCBI Taxonomy" id="93684"/>
    <lineage>
        <taxon>Bacteria</taxon>
        <taxon>Pseudomonadati</taxon>
        <taxon>Pseudomonadota</taxon>
        <taxon>Alphaproteobacteria</taxon>
        <taxon>Rhodobacterales</taxon>
        <taxon>Roseobacteraceae</taxon>
        <taxon>Roseivivax</taxon>
    </lineage>
</organism>
<dbReference type="PANTHER" id="PTHR47515:SF1">
    <property type="entry name" value="BLR2054 PROTEIN"/>
    <property type="match status" value="1"/>
</dbReference>
<dbReference type="InterPro" id="IPR048020">
    <property type="entry name" value="Transpos_IS3"/>
</dbReference>
<sequence length="274" mass="31695">MRELVRGMCSDWAVSIRTACGTIGFDRTTFHYKSRRADQAAVEKRIKEICETRVRYGYRRVHVLLAREGWGINIKKVCRIYRELGMQLRNKTPKRRVKAKLRDDRAEAVGPNDVWTMDFVHDQLATGKKPRVLTVVDIFSRYVPVLDARFSYRGEDVVATLDRVCRRTGYPKTIPVDQGSEFVSRDMDLWAYQRGVTVDFSWPGKPTDNAFIEAFNGRFRAECLNSHWFLTLADAPEKLEAWRRYYNEEWPHSAIGNKIPITLTKLGGISSLSP</sequence>
<dbReference type="EMBL" id="FOXV01000007">
    <property type="protein sequence ID" value="SFQ50853.1"/>
    <property type="molecule type" value="Genomic_DNA"/>
</dbReference>
<dbReference type="STRING" id="93684.SAMN05421853_107208"/>
<feature type="domain" description="Integrase catalytic" evidence="1">
    <location>
        <begin position="107"/>
        <end position="268"/>
    </location>
</feature>
<dbReference type="InterPro" id="IPR036397">
    <property type="entry name" value="RNaseH_sf"/>
</dbReference>
<dbReference type="InterPro" id="IPR012337">
    <property type="entry name" value="RNaseH-like_sf"/>
</dbReference>
<evidence type="ECO:0000313" key="3">
    <source>
        <dbReference type="Proteomes" id="UP000243106"/>
    </source>
</evidence>
<dbReference type="SUPFAM" id="SSF53098">
    <property type="entry name" value="Ribonuclease H-like"/>
    <property type="match status" value="1"/>
</dbReference>
<dbReference type="Pfam" id="PF13683">
    <property type="entry name" value="rve_3"/>
    <property type="match status" value="1"/>
</dbReference>
<name>A0A1I5Z305_9RHOB</name>
<reference evidence="3" key="1">
    <citation type="submission" date="2016-10" db="EMBL/GenBank/DDBJ databases">
        <authorList>
            <person name="Varghese N."/>
            <person name="Submissions S."/>
        </authorList>
    </citation>
    <scope>NUCLEOTIDE SEQUENCE [LARGE SCALE GENOMIC DNA]</scope>
    <source>
        <strain evidence="3">JCM 10271</strain>
    </source>
</reference>
<evidence type="ECO:0000259" key="1">
    <source>
        <dbReference type="PROSITE" id="PS50994"/>
    </source>
</evidence>
<dbReference type="PANTHER" id="PTHR47515">
    <property type="entry name" value="LOW CALCIUM RESPONSE LOCUS PROTEIN T"/>
    <property type="match status" value="1"/>
</dbReference>
<accession>A0A1I5Z305</accession>
<dbReference type="GO" id="GO:0003676">
    <property type="term" value="F:nucleic acid binding"/>
    <property type="evidence" value="ECO:0007669"/>
    <property type="project" value="InterPro"/>
</dbReference>
<dbReference type="InterPro" id="IPR025948">
    <property type="entry name" value="HTH-like_dom"/>
</dbReference>
<protein>
    <submittedName>
        <fullName evidence="2">Putative transposase</fullName>
    </submittedName>
</protein>
<dbReference type="NCBIfam" id="NF033516">
    <property type="entry name" value="transpos_IS3"/>
    <property type="match status" value="1"/>
</dbReference>
<proteinExistence type="predicted"/>
<keyword evidence="3" id="KW-1185">Reference proteome</keyword>
<dbReference type="InterPro" id="IPR001584">
    <property type="entry name" value="Integrase_cat-core"/>
</dbReference>